<organism evidence="1 2">
    <name type="scientific">Burkholderia ambifaria MEX-5</name>
    <dbReference type="NCBI Taxonomy" id="396597"/>
    <lineage>
        <taxon>Bacteria</taxon>
        <taxon>Pseudomonadati</taxon>
        <taxon>Pseudomonadota</taxon>
        <taxon>Betaproteobacteria</taxon>
        <taxon>Burkholderiales</taxon>
        <taxon>Burkholderiaceae</taxon>
        <taxon>Burkholderia</taxon>
        <taxon>Burkholderia cepacia complex</taxon>
    </lineage>
</organism>
<accession>B1T202</accession>
<dbReference type="EMBL" id="ABLK01000040">
    <property type="protein sequence ID" value="EDT42421.1"/>
    <property type="molecule type" value="Genomic_DNA"/>
</dbReference>
<dbReference type="Pfam" id="PF13663">
    <property type="entry name" value="DUF4148"/>
    <property type="match status" value="1"/>
</dbReference>
<evidence type="ECO:0000313" key="1">
    <source>
        <dbReference type="EMBL" id="EDT42421.1"/>
    </source>
</evidence>
<comment type="caution">
    <text evidence="1">The sequence shown here is derived from an EMBL/GenBank/DDBJ whole genome shotgun (WGS) entry which is preliminary data.</text>
</comment>
<dbReference type="Gene3D" id="3.40.190.10">
    <property type="entry name" value="Periplasmic binding protein-like II"/>
    <property type="match status" value="1"/>
</dbReference>
<protein>
    <submittedName>
        <fullName evidence="1">Uncharacterized protein</fullName>
    </submittedName>
</protein>
<dbReference type="Proteomes" id="UP000004814">
    <property type="component" value="Unassembled WGS sequence"/>
</dbReference>
<proteinExistence type="predicted"/>
<dbReference type="PATRIC" id="fig|396597.7.peg.6435"/>
<name>B1T202_9BURK</name>
<dbReference type="InterPro" id="IPR025421">
    <property type="entry name" value="DUF4148"/>
</dbReference>
<sequence length="90" mass="10132">MTRAQVKTELEALQAVGYQLTGEDPTYPAKLQAALMKIRANAMTSETESGYGVPGLEYFFYWHRSADQDQGSRWLREQLMALMGGMGEPR</sequence>
<gene>
    <name evidence="1" type="ORF">BamMEX5DRAFT_1818</name>
</gene>
<reference evidence="1 2" key="1">
    <citation type="submission" date="2008-03" db="EMBL/GenBank/DDBJ databases">
        <title>Sequencing of the draft genome and assembly of Burkholderia ambifaria MEX-5.</title>
        <authorList>
            <consortium name="US DOE Joint Genome Institute (JGI-PGF)"/>
            <person name="Copeland A."/>
            <person name="Lucas S."/>
            <person name="Lapidus A."/>
            <person name="Glavina del Rio T."/>
            <person name="Dalin E."/>
            <person name="Tice H."/>
            <person name="Bruce D."/>
            <person name="Goodwin L."/>
            <person name="Pitluck S."/>
            <person name="Larimer F."/>
            <person name="Land M.L."/>
            <person name="Hauser L."/>
            <person name="Tiedje J."/>
            <person name="Richardson P."/>
        </authorList>
    </citation>
    <scope>NUCLEOTIDE SEQUENCE [LARGE SCALE GENOMIC DNA]</scope>
    <source>
        <strain evidence="1 2">MEX-5</strain>
    </source>
</reference>
<dbReference type="AlphaFoldDB" id="B1T202"/>
<evidence type="ECO:0000313" key="2">
    <source>
        <dbReference type="Proteomes" id="UP000004814"/>
    </source>
</evidence>